<keyword evidence="2" id="KW-1185">Reference proteome</keyword>
<evidence type="ECO:0000313" key="2">
    <source>
        <dbReference type="Proteomes" id="UP000288291"/>
    </source>
</evidence>
<sequence>MENYIDMAALDHHFSQIARRVFLEEHAKQSGISKNELRDMVRMMVQQRAFNRKDAAKYIGKTPSYINQLVDKGLLKSTVNNGSKYYLKEDLDEYLESGITTRKAI</sequence>
<evidence type="ECO:0000313" key="1">
    <source>
        <dbReference type="EMBL" id="RVU69802.1"/>
    </source>
</evidence>
<comment type="caution">
    <text evidence="1">The sequence shown here is derived from an EMBL/GenBank/DDBJ whole genome shotgun (WGS) entry which is preliminary data.</text>
</comment>
<reference evidence="1 2" key="1">
    <citation type="submission" date="2018-12" db="EMBL/GenBank/DDBJ databases">
        <authorList>
            <person name="Meng J."/>
        </authorList>
    </citation>
    <scope>NUCLEOTIDE SEQUENCE [LARGE SCALE GENOMIC DNA]</scope>
    <source>
        <strain evidence="1 2">HT111-2</strain>
    </source>
</reference>
<name>A0A437SSH2_9LACO</name>
<gene>
    <name evidence="1" type="ORF">EJK17_11155</name>
</gene>
<protein>
    <submittedName>
        <fullName evidence="1">Helix-turn-helix domain-containing protein</fullName>
    </submittedName>
</protein>
<dbReference type="EMBL" id="RXIA01000066">
    <property type="protein sequence ID" value="RVU69802.1"/>
    <property type="molecule type" value="Genomic_DNA"/>
</dbReference>
<organism evidence="1 2">
    <name type="scientific">Lactobacillus xujianguonis</name>
    <dbReference type="NCBI Taxonomy" id="2495899"/>
    <lineage>
        <taxon>Bacteria</taxon>
        <taxon>Bacillati</taxon>
        <taxon>Bacillota</taxon>
        <taxon>Bacilli</taxon>
        <taxon>Lactobacillales</taxon>
        <taxon>Lactobacillaceae</taxon>
        <taxon>Lactobacillus</taxon>
    </lineage>
</organism>
<dbReference type="Proteomes" id="UP000288291">
    <property type="component" value="Unassembled WGS sequence"/>
</dbReference>
<dbReference type="RefSeq" id="WP_103662697.1">
    <property type="nucleotide sequence ID" value="NZ_ML136933.1"/>
</dbReference>
<accession>A0A437SSH2</accession>
<dbReference type="AlphaFoldDB" id="A0A437SSH2"/>
<proteinExistence type="predicted"/>